<keyword evidence="9" id="KW-1185">Reference proteome</keyword>
<reference evidence="8" key="1">
    <citation type="submission" date="2023-11" db="EMBL/GenBank/DDBJ databases">
        <authorList>
            <person name="De Vega J J."/>
            <person name="De Vega J J."/>
        </authorList>
    </citation>
    <scope>NUCLEOTIDE SEQUENCE</scope>
</reference>
<evidence type="ECO:0000256" key="5">
    <source>
        <dbReference type="ARBA" id="ARBA00023239"/>
    </source>
</evidence>
<dbReference type="Gene3D" id="3.40.50.1100">
    <property type="match status" value="2"/>
</dbReference>
<dbReference type="AlphaFoldDB" id="A0AAD2HP49"/>
<protein>
    <recommendedName>
        <fullName evidence="3">L-serine ammonia-lyase</fullName>
        <ecNumber evidence="3">4.3.1.17</ecNumber>
    </recommendedName>
</protein>
<evidence type="ECO:0000313" key="8">
    <source>
        <dbReference type="EMBL" id="CAK5279538.1"/>
    </source>
</evidence>
<comment type="catalytic activity">
    <reaction evidence="6">
        <text>L-serine = pyruvate + NH4(+)</text>
        <dbReference type="Rhea" id="RHEA:19169"/>
        <dbReference type="ChEBI" id="CHEBI:15361"/>
        <dbReference type="ChEBI" id="CHEBI:28938"/>
        <dbReference type="ChEBI" id="CHEBI:33384"/>
        <dbReference type="EC" id="4.3.1.17"/>
    </reaction>
</comment>
<accession>A0AAD2HP49</accession>
<dbReference type="GO" id="GO:0003941">
    <property type="term" value="F:L-serine ammonia-lyase activity"/>
    <property type="evidence" value="ECO:0007669"/>
    <property type="project" value="UniProtKB-EC"/>
</dbReference>
<evidence type="ECO:0000256" key="1">
    <source>
        <dbReference type="ARBA" id="ARBA00001933"/>
    </source>
</evidence>
<evidence type="ECO:0000256" key="2">
    <source>
        <dbReference type="ARBA" id="ARBA00010869"/>
    </source>
</evidence>
<dbReference type="GO" id="GO:0009097">
    <property type="term" value="P:isoleucine biosynthetic process"/>
    <property type="evidence" value="ECO:0007669"/>
    <property type="project" value="TreeGrafter"/>
</dbReference>
<dbReference type="InterPro" id="IPR036052">
    <property type="entry name" value="TrpB-like_PALP_sf"/>
</dbReference>
<dbReference type="GO" id="GO:0030170">
    <property type="term" value="F:pyridoxal phosphate binding"/>
    <property type="evidence" value="ECO:0007669"/>
    <property type="project" value="InterPro"/>
</dbReference>
<evidence type="ECO:0000313" key="9">
    <source>
        <dbReference type="Proteomes" id="UP001295794"/>
    </source>
</evidence>
<dbReference type="InterPro" id="IPR050147">
    <property type="entry name" value="Ser/Thr_Dehydratase"/>
</dbReference>
<comment type="cofactor">
    <cofactor evidence="1">
        <name>pyridoxal 5'-phosphate</name>
        <dbReference type="ChEBI" id="CHEBI:597326"/>
    </cofactor>
</comment>
<feature type="domain" description="Tryptophan synthase beta chain-like PALP" evidence="7">
    <location>
        <begin position="23"/>
        <end position="345"/>
    </location>
</feature>
<dbReference type="GO" id="GO:0004794">
    <property type="term" value="F:threonine deaminase activity"/>
    <property type="evidence" value="ECO:0007669"/>
    <property type="project" value="TreeGrafter"/>
</dbReference>
<dbReference type="PANTHER" id="PTHR48078:SF2">
    <property type="entry name" value="CATABOLIC L-SERINE_THREONINE DEHYDRATASE"/>
    <property type="match status" value="1"/>
</dbReference>
<dbReference type="SUPFAM" id="SSF53686">
    <property type="entry name" value="Tryptophan synthase beta subunit-like PLP-dependent enzymes"/>
    <property type="match status" value="1"/>
</dbReference>
<dbReference type="InterPro" id="IPR000634">
    <property type="entry name" value="Ser/Thr_deHydtase_PyrdxlP-BS"/>
</dbReference>
<name>A0AAD2HP49_9AGAR</name>
<feature type="non-terminal residue" evidence="8">
    <location>
        <position position="1"/>
    </location>
</feature>
<comment type="similarity">
    <text evidence="2">Belongs to the serine/threonine dehydratase family.</text>
</comment>
<comment type="caution">
    <text evidence="8">The sequence shown here is derived from an EMBL/GenBank/DDBJ whole genome shotgun (WGS) entry which is preliminary data.</text>
</comment>
<keyword evidence="4" id="KW-0663">Pyridoxal phosphate</keyword>
<dbReference type="Pfam" id="PF00291">
    <property type="entry name" value="PALP"/>
    <property type="match status" value="1"/>
</dbReference>
<evidence type="ECO:0000256" key="4">
    <source>
        <dbReference type="ARBA" id="ARBA00022898"/>
    </source>
</evidence>
<keyword evidence="5" id="KW-0456">Lyase</keyword>
<proteinExistence type="inferred from homology"/>
<dbReference type="PANTHER" id="PTHR48078">
    <property type="entry name" value="THREONINE DEHYDRATASE, MITOCHONDRIAL-RELATED"/>
    <property type="match status" value="1"/>
</dbReference>
<dbReference type="InterPro" id="IPR001926">
    <property type="entry name" value="TrpB-like_PALP"/>
</dbReference>
<dbReference type="Proteomes" id="UP001295794">
    <property type="component" value="Unassembled WGS sequence"/>
</dbReference>
<evidence type="ECO:0000259" key="7">
    <source>
        <dbReference type="Pfam" id="PF00291"/>
    </source>
</evidence>
<sequence>AQRVGSSLIPFFAFQPTSTAMSELYKETPLILSHALSRPDFAVYLKFETVQPGMSFKSRGISNFAKHAKEDRGETVHLVIASGGNAGIAAACAARSLNVKCTVFIPAGASPAIVKFLQNQDARTVVGGVKYSDALEAAKQLASQDVNAVLVPAYDDPVVWEGHASLIHETVKQLPEPPSVILCSVGGGGLLGGVIAGCAQVGWDSVPIVALEAIGTDCFYHTMALNRRGDKAALPPGVTVVHDEIHNVDLAHFSSFHSKASGSLGASQPAAGVVKMALERSGPVFCVTVPDELSMQAACAFVDDHKTMVELACSTTLVAAYNPELLDRIVPQDGKRRTALFVVCGGFKVSLEDLAGYAQHLQTYSGPLNAFCDGEELKIKF</sequence>
<dbReference type="EMBL" id="CAVNYO010000436">
    <property type="protein sequence ID" value="CAK5279538.1"/>
    <property type="molecule type" value="Genomic_DNA"/>
</dbReference>
<gene>
    <name evidence="8" type="ORF">MYCIT1_LOCUS29600</name>
</gene>
<dbReference type="GO" id="GO:0006567">
    <property type="term" value="P:L-threonine catabolic process"/>
    <property type="evidence" value="ECO:0007669"/>
    <property type="project" value="TreeGrafter"/>
</dbReference>
<dbReference type="GO" id="GO:0006565">
    <property type="term" value="P:L-serine catabolic process"/>
    <property type="evidence" value="ECO:0007669"/>
    <property type="project" value="TreeGrafter"/>
</dbReference>
<dbReference type="EC" id="4.3.1.17" evidence="3"/>
<evidence type="ECO:0000256" key="3">
    <source>
        <dbReference type="ARBA" id="ARBA00012093"/>
    </source>
</evidence>
<organism evidence="8 9">
    <name type="scientific">Mycena citricolor</name>
    <dbReference type="NCBI Taxonomy" id="2018698"/>
    <lineage>
        <taxon>Eukaryota</taxon>
        <taxon>Fungi</taxon>
        <taxon>Dikarya</taxon>
        <taxon>Basidiomycota</taxon>
        <taxon>Agaricomycotina</taxon>
        <taxon>Agaricomycetes</taxon>
        <taxon>Agaricomycetidae</taxon>
        <taxon>Agaricales</taxon>
        <taxon>Marasmiineae</taxon>
        <taxon>Mycenaceae</taxon>
        <taxon>Mycena</taxon>
    </lineage>
</organism>
<dbReference type="PROSITE" id="PS00165">
    <property type="entry name" value="DEHYDRATASE_SER_THR"/>
    <property type="match status" value="1"/>
</dbReference>
<evidence type="ECO:0000256" key="6">
    <source>
        <dbReference type="ARBA" id="ARBA00049406"/>
    </source>
</evidence>